<dbReference type="SMART" id="SM00387">
    <property type="entry name" value="HATPase_c"/>
    <property type="match status" value="1"/>
</dbReference>
<dbReference type="AlphaFoldDB" id="A0A8E2JSW2"/>
<dbReference type="SMART" id="SM00388">
    <property type="entry name" value="HisKA"/>
    <property type="match status" value="1"/>
</dbReference>
<dbReference type="InterPro" id="IPR000014">
    <property type="entry name" value="PAS"/>
</dbReference>
<protein>
    <submittedName>
        <fullName evidence="7">Uncharacterized protein</fullName>
    </submittedName>
</protein>
<dbReference type="Proteomes" id="UP000250140">
    <property type="component" value="Unassembled WGS sequence"/>
</dbReference>
<dbReference type="GO" id="GO:0000155">
    <property type="term" value="F:phosphorelay sensor kinase activity"/>
    <property type="evidence" value="ECO:0007669"/>
    <property type="project" value="InterPro"/>
</dbReference>
<evidence type="ECO:0000259" key="4">
    <source>
        <dbReference type="PROSITE" id="PS50109"/>
    </source>
</evidence>
<dbReference type="PROSITE" id="PS50109">
    <property type="entry name" value="HIS_KIN"/>
    <property type="match status" value="1"/>
</dbReference>
<evidence type="ECO:0000313" key="7">
    <source>
        <dbReference type="EMBL" id="OCL07939.1"/>
    </source>
</evidence>
<sequence>MLQQGWGLLRRDSCAIGPPANATPGSYGAIRPRKRQRLSTDQPISSQIQNDELHKQRAPIYLPSPESCTGSGEEIINPLLDWTKHTIPDLPDFTRFFQGYDWSRTALGPMQTWGTELCSHVFMIMNHPAPRVILWGSEFTLIYNGPCAALIRDKHPETLGSPGAVGFAAAWEQLHRNLKITTETGKVTTVEDHYIPLSRDGLDPEETYWSYTLLPILAKDGSAVGALKELTETTQRVVGQRRLETSRRVEKMDAAQDLTKFWSQVVDILESNQEDFPFALLYSVVNDAGPKTPEAPTTTGFVDLEGVIGIKADHPLAVPRMEIPEKPEGLQAHFKRSWVTGDPVMLQTSDGSLPQSLAIRISGRGLNSICNAALLYPIVRLDGPGAVGFLLLGMNPQRPYDDDYRNFIKLLVDHIVKAAASKEQKELKRRTKNAERQERTFTNLAKMAPVGIAIFPPNGPPTWKNHAYDYLSGIVSDNEQPYGWRVALHPEDRSRVDSSFRRLLEGPLSLTLEFRVRNTSPGSSEDGEANEWRWLLSNASSEVDEHGNVSKITSFLADITHHKRAQQLQAQRLEDALETKRQSENFIDMTCHEMRNPLSAIIQSADGILSAFDADQMGSIAFPNQSLAPDHIRAAVVDAAQTIVLCSQHQKRIVDDILTLSKLDSNLLLISPDPIQPVALVKNALQMYDAYIREAKVTASFSIDQSYHDLAIDYVLLDPARLLQVLINLLTNAIKFTRDSSTRHITIQLGASLTQPSSGPGKVSYIHRREQRTEQLSSGEWGTGQEVFLQFDVSDTGRGLTTEEMKLLFLRFSQASPKTYAQYGGSGLGLFISRELTELQGGQIGVHSVASQGSTFTFYVKGRQYMPESPNTLGSTKTRISRDGLGDPTRDCLDILPINFALPGFHANNGLAKLDPDLKALLRTLHVLLVEDNLINQKVMAQQLRQLGCTVYVANNGLEALNFVAKTTYSAKPVLDNAPSSPVSSLADTGLGPCSSSTSTTETQQDSGLKPLSIILMDLEMPFMNGLTCVHRIREMQQDGTLLGHIPIIAITANARGEQIATALSQGMDQVVTKPFRIPELLPKILQLVGGAEPSIQD</sequence>
<dbReference type="InterPro" id="IPR036097">
    <property type="entry name" value="HisK_dim/P_sf"/>
</dbReference>
<gene>
    <name evidence="7" type="ORF">AOQ84DRAFT_294130</name>
</gene>
<feature type="region of interest" description="Disordered" evidence="3">
    <location>
        <begin position="13"/>
        <end position="45"/>
    </location>
</feature>
<dbReference type="InterPro" id="IPR005467">
    <property type="entry name" value="His_kinase_dom"/>
</dbReference>
<dbReference type="SUPFAM" id="SSF55874">
    <property type="entry name" value="ATPase domain of HSP90 chaperone/DNA topoisomerase II/histidine kinase"/>
    <property type="match status" value="1"/>
</dbReference>
<dbReference type="SUPFAM" id="SSF47384">
    <property type="entry name" value="Homodimeric domain of signal transducing histidine kinase"/>
    <property type="match status" value="1"/>
</dbReference>
<organism evidence="7 8">
    <name type="scientific">Glonium stellatum</name>
    <dbReference type="NCBI Taxonomy" id="574774"/>
    <lineage>
        <taxon>Eukaryota</taxon>
        <taxon>Fungi</taxon>
        <taxon>Dikarya</taxon>
        <taxon>Ascomycota</taxon>
        <taxon>Pezizomycotina</taxon>
        <taxon>Dothideomycetes</taxon>
        <taxon>Pleosporomycetidae</taxon>
        <taxon>Gloniales</taxon>
        <taxon>Gloniaceae</taxon>
        <taxon>Glonium</taxon>
    </lineage>
</organism>
<dbReference type="PROSITE" id="PS50113">
    <property type="entry name" value="PAC"/>
    <property type="match status" value="1"/>
</dbReference>
<feature type="modified residue" description="4-aspartylphosphate" evidence="2">
    <location>
        <position position="1018"/>
    </location>
</feature>
<dbReference type="InterPro" id="IPR000700">
    <property type="entry name" value="PAS-assoc_C"/>
</dbReference>
<dbReference type="PANTHER" id="PTHR43719:SF30">
    <property type="entry name" value="TWO-COMPONENT SYSTEM RESPONSE REGULATOR"/>
    <property type="match status" value="1"/>
</dbReference>
<feature type="domain" description="Histidine kinase" evidence="4">
    <location>
        <begin position="589"/>
        <end position="864"/>
    </location>
</feature>
<dbReference type="SUPFAM" id="SSF55785">
    <property type="entry name" value="PYP-like sensor domain (PAS domain)"/>
    <property type="match status" value="1"/>
</dbReference>
<evidence type="ECO:0000259" key="5">
    <source>
        <dbReference type="PROSITE" id="PS50110"/>
    </source>
</evidence>
<dbReference type="PRINTS" id="PR00344">
    <property type="entry name" value="BCTRLSENSOR"/>
</dbReference>
<feature type="compositionally biased region" description="Polar residues" evidence="3">
    <location>
        <begin position="978"/>
        <end position="987"/>
    </location>
</feature>
<evidence type="ECO:0000313" key="8">
    <source>
        <dbReference type="Proteomes" id="UP000250140"/>
    </source>
</evidence>
<accession>A0A8E2JSW2</accession>
<feature type="region of interest" description="Disordered" evidence="3">
    <location>
        <begin position="977"/>
        <end position="1006"/>
    </location>
</feature>
<dbReference type="SMART" id="SM00448">
    <property type="entry name" value="REC"/>
    <property type="match status" value="1"/>
</dbReference>
<dbReference type="Pfam" id="PF00072">
    <property type="entry name" value="Response_reg"/>
    <property type="match status" value="1"/>
</dbReference>
<dbReference type="CDD" id="cd00130">
    <property type="entry name" value="PAS"/>
    <property type="match status" value="1"/>
</dbReference>
<evidence type="ECO:0000259" key="6">
    <source>
        <dbReference type="PROSITE" id="PS50113"/>
    </source>
</evidence>
<dbReference type="PROSITE" id="PS50110">
    <property type="entry name" value="RESPONSE_REGULATORY"/>
    <property type="match status" value="1"/>
</dbReference>
<dbReference type="InterPro" id="IPR004358">
    <property type="entry name" value="Sig_transdc_His_kin-like_C"/>
</dbReference>
<dbReference type="OrthoDB" id="60033at2759"/>
<dbReference type="SUPFAM" id="SSF52172">
    <property type="entry name" value="CheY-like"/>
    <property type="match status" value="1"/>
</dbReference>
<dbReference type="EMBL" id="KV749751">
    <property type="protein sequence ID" value="OCL07939.1"/>
    <property type="molecule type" value="Genomic_DNA"/>
</dbReference>
<dbReference type="InterPro" id="IPR050956">
    <property type="entry name" value="2C_system_His_kinase"/>
</dbReference>
<dbReference type="InterPro" id="IPR003594">
    <property type="entry name" value="HATPase_dom"/>
</dbReference>
<dbReference type="Gene3D" id="3.40.50.2300">
    <property type="match status" value="1"/>
</dbReference>
<feature type="domain" description="Response regulatory" evidence="5">
    <location>
        <begin position="926"/>
        <end position="1089"/>
    </location>
</feature>
<feature type="domain" description="PAC" evidence="6">
    <location>
        <begin position="510"/>
        <end position="571"/>
    </location>
</feature>
<dbReference type="InterPro" id="IPR011006">
    <property type="entry name" value="CheY-like_superfamily"/>
</dbReference>
<evidence type="ECO:0000256" key="1">
    <source>
        <dbReference type="ARBA" id="ARBA00022553"/>
    </source>
</evidence>
<reference evidence="7 8" key="1">
    <citation type="journal article" date="2016" name="Nat. Commun.">
        <title>Ectomycorrhizal ecology is imprinted in the genome of the dominant symbiotic fungus Cenococcum geophilum.</title>
        <authorList>
            <consortium name="DOE Joint Genome Institute"/>
            <person name="Peter M."/>
            <person name="Kohler A."/>
            <person name="Ohm R.A."/>
            <person name="Kuo A."/>
            <person name="Krutzmann J."/>
            <person name="Morin E."/>
            <person name="Arend M."/>
            <person name="Barry K.W."/>
            <person name="Binder M."/>
            <person name="Choi C."/>
            <person name="Clum A."/>
            <person name="Copeland A."/>
            <person name="Grisel N."/>
            <person name="Haridas S."/>
            <person name="Kipfer T."/>
            <person name="LaButti K."/>
            <person name="Lindquist E."/>
            <person name="Lipzen A."/>
            <person name="Maire R."/>
            <person name="Meier B."/>
            <person name="Mihaltcheva S."/>
            <person name="Molinier V."/>
            <person name="Murat C."/>
            <person name="Poggeler S."/>
            <person name="Quandt C.A."/>
            <person name="Sperisen C."/>
            <person name="Tritt A."/>
            <person name="Tisserant E."/>
            <person name="Crous P.W."/>
            <person name="Henrissat B."/>
            <person name="Nehls U."/>
            <person name="Egli S."/>
            <person name="Spatafora J.W."/>
            <person name="Grigoriev I.V."/>
            <person name="Martin F.M."/>
        </authorList>
    </citation>
    <scope>NUCLEOTIDE SEQUENCE [LARGE SCALE GENOMIC DNA]</scope>
    <source>
        <strain evidence="7 8">CBS 207.34</strain>
    </source>
</reference>
<dbReference type="InterPro" id="IPR036890">
    <property type="entry name" value="HATPase_C_sf"/>
</dbReference>
<dbReference type="CDD" id="cd17546">
    <property type="entry name" value="REC_hyHK_CKI1_RcsC-like"/>
    <property type="match status" value="1"/>
</dbReference>
<name>A0A8E2JSW2_9PEZI</name>
<evidence type="ECO:0000256" key="2">
    <source>
        <dbReference type="PROSITE-ProRule" id="PRU00169"/>
    </source>
</evidence>
<proteinExistence type="predicted"/>
<dbReference type="InterPro" id="IPR001789">
    <property type="entry name" value="Sig_transdc_resp-reg_receiver"/>
</dbReference>
<dbReference type="InterPro" id="IPR035965">
    <property type="entry name" value="PAS-like_dom_sf"/>
</dbReference>
<dbReference type="Pfam" id="PF00512">
    <property type="entry name" value="HisKA"/>
    <property type="match status" value="1"/>
</dbReference>
<keyword evidence="1 2" id="KW-0597">Phosphoprotein</keyword>
<dbReference type="Gene3D" id="1.10.287.130">
    <property type="match status" value="1"/>
</dbReference>
<dbReference type="CDD" id="cd00082">
    <property type="entry name" value="HisKA"/>
    <property type="match status" value="1"/>
</dbReference>
<dbReference type="PANTHER" id="PTHR43719">
    <property type="entry name" value="TWO-COMPONENT HISTIDINE KINASE"/>
    <property type="match status" value="1"/>
</dbReference>
<evidence type="ECO:0000256" key="3">
    <source>
        <dbReference type="SAM" id="MobiDB-lite"/>
    </source>
</evidence>
<dbReference type="Gene3D" id="3.30.450.20">
    <property type="entry name" value="PAS domain"/>
    <property type="match status" value="2"/>
</dbReference>
<dbReference type="InterPro" id="IPR003661">
    <property type="entry name" value="HisK_dim/P_dom"/>
</dbReference>
<dbReference type="Gene3D" id="3.30.565.10">
    <property type="entry name" value="Histidine kinase-like ATPase, C-terminal domain"/>
    <property type="match status" value="1"/>
</dbReference>
<dbReference type="Pfam" id="PF02518">
    <property type="entry name" value="HATPase_c"/>
    <property type="match status" value="1"/>
</dbReference>
<keyword evidence="8" id="KW-1185">Reference proteome</keyword>